<dbReference type="GO" id="GO:0004984">
    <property type="term" value="F:olfactory receptor activity"/>
    <property type="evidence" value="ECO:0007669"/>
    <property type="project" value="InterPro"/>
</dbReference>
<name>A0A4S2KJJ1_9HYME</name>
<dbReference type="AlphaFoldDB" id="A0A4S2KJJ1"/>
<feature type="transmembrane region" description="Helical" evidence="10">
    <location>
        <begin position="653"/>
        <end position="673"/>
    </location>
</feature>
<protein>
    <recommendedName>
        <fullName evidence="13">Odorant receptor 13a</fullName>
    </recommendedName>
</protein>
<evidence type="ECO:0000256" key="6">
    <source>
        <dbReference type="ARBA" id="ARBA00022989"/>
    </source>
</evidence>
<keyword evidence="3" id="KW-0716">Sensory transduction</keyword>
<evidence type="ECO:0000256" key="8">
    <source>
        <dbReference type="ARBA" id="ARBA00023170"/>
    </source>
</evidence>
<evidence type="ECO:0000313" key="11">
    <source>
        <dbReference type="EMBL" id="TGZ49751.1"/>
    </source>
</evidence>
<keyword evidence="4 10" id="KW-0812">Transmembrane</keyword>
<comment type="subcellular location">
    <subcellularLocation>
        <location evidence="1">Cell membrane</location>
        <topology evidence="1">Multi-pass membrane protein</topology>
    </subcellularLocation>
</comment>
<dbReference type="STRING" id="300112.A0A4S2KJJ1"/>
<evidence type="ECO:0000256" key="7">
    <source>
        <dbReference type="ARBA" id="ARBA00023136"/>
    </source>
</evidence>
<keyword evidence="8" id="KW-0675">Receptor</keyword>
<evidence type="ECO:0008006" key="13">
    <source>
        <dbReference type="Google" id="ProtNLM"/>
    </source>
</evidence>
<evidence type="ECO:0000256" key="3">
    <source>
        <dbReference type="ARBA" id="ARBA00022606"/>
    </source>
</evidence>
<keyword evidence="5" id="KW-0552">Olfaction</keyword>
<keyword evidence="9" id="KW-0807">Transducer</keyword>
<keyword evidence="2" id="KW-1003">Cell membrane</keyword>
<dbReference type="GO" id="GO:0005549">
    <property type="term" value="F:odorant binding"/>
    <property type="evidence" value="ECO:0007669"/>
    <property type="project" value="InterPro"/>
</dbReference>
<dbReference type="EMBL" id="QBLH01002107">
    <property type="protein sequence ID" value="TGZ49751.1"/>
    <property type="molecule type" value="Genomic_DNA"/>
</dbReference>
<dbReference type="GO" id="GO:0007165">
    <property type="term" value="P:signal transduction"/>
    <property type="evidence" value="ECO:0007669"/>
    <property type="project" value="UniProtKB-KW"/>
</dbReference>
<feature type="transmembrane region" description="Helical" evidence="10">
    <location>
        <begin position="613"/>
        <end position="641"/>
    </location>
</feature>
<dbReference type="Proteomes" id="UP000310200">
    <property type="component" value="Unassembled WGS sequence"/>
</dbReference>
<proteinExistence type="predicted"/>
<evidence type="ECO:0000256" key="2">
    <source>
        <dbReference type="ARBA" id="ARBA00022475"/>
    </source>
</evidence>
<sequence>MDNDWRECININQHLHVMTIKANMSHSITNAMFSFNAIAAVLYFLGDYVVRSVFLTADYNDTLRQLPIKIQLPFDSQQSPMFEFLVVTVLHKILVDMDNDWRECINVDQHLHIMTIKANVSHFCSNVLLSINTIGSALYLLGDDVVRFIFPTEDYNVTIRQLPIKIQFPFETQQSPIFEFFVVSTFLHGMLQVWSIAILNGLIITLVLHIGYLVFHTILADMENDWRECINVDQHLHIMTIKANISHFFSSSLLSFNAIASAFYLLGDYVIRFIFLTKDYNATLRQLPMKIQFPFETQQSPMFECFVVSLFLHAMLQVWSMAILNGLIFALVHHVSGQVDIICEEFRNISRTALQYGSSLFSFGILVERHNRILSLSENIEKLFSFVALMQVVWSTLVICGLGFIIVISIHNETGVFALVKTMFGYFAIIMEVFFICFAGEYLGFKVLHLSGQVDIICQEFENISKHILLHRFSIPSFGMLIEKHNKVILFSENIEQLFSFIGLMQIVWITLVICSLGFVLIISIHNETGVFALVKTMIAYFTVVMEVFMICFSGEYLSSKVLHLSGQIDIICQEFRNISKNTLVHRSSIHSFGMLIEKHNRILSFSENMEKLFSLFSLLQIFWNTAVVCCLGFVFIISIHNETGVVALVKTMFTYLAVAMEVFMICFSGEYLSSKYVYIFGHFDINNISDLIDALSITLAYSLGFLKLISLWSNRRIFHDILLTMEEDWSNVHICDKSVWCIMESNANLSRRCSNVLIGINVTSVICYTMTSLLRRSADFKEDLNISSKVLPIKMEFPFAVEASPLFELLAVGQVLHVLSIASLVAIVNCLIITLVSSTDHINDKWLFEIY</sequence>
<evidence type="ECO:0000256" key="1">
    <source>
        <dbReference type="ARBA" id="ARBA00004651"/>
    </source>
</evidence>
<feature type="transmembrane region" description="Helical" evidence="10">
    <location>
        <begin position="754"/>
        <end position="775"/>
    </location>
</feature>
<comment type="caution">
    <text evidence="11">The sequence shown here is derived from an EMBL/GenBank/DDBJ whole genome shotgun (WGS) entry which is preliminary data.</text>
</comment>
<feature type="transmembrane region" description="Helical" evidence="10">
    <location>
        <begin position="531"/>
        <end position="553"/>
    </location>
</feature>
<dbReference type="InterPro" id="IPR004117">
    <property type="entry name" value="7tm6_olfct_rcpt"/>
</dbReference>
<evidence type="ECO:0000256" key="4">
    <source>
        <dbReference type="ARBA" id="ARBA00022692"/>
    </source>
</evidence>
<evidence type="ECO:0000256" key="9">
    <source>
        <dbReference type="ARBA" id="ARBA00023224"/>
    </source>
</evidence>
<reference evidence="11 12" key="1">
    <citation type="journal article" date="2019" name="Philos. Trans. R. Soc. Lond., B, Biol. Sci.">
        <title>Ant behaviour and brain gene expression of defending hosts depend on the ecological success of the intruding social parasite.</title>
        <authorList>
            <person name="Kaur R."/>
            <person name="Stoldt M."/>
            <person name="Jongepier E."/>
            <person name="Feldmeyer B."/>
            <person name="Menzel F."/>
            <person name="Bornberg-Bauer E."/>
            <person name="Foitzik S."/>
        </authorList>
    </citation>
    <scope>NUCLEOTIDE SEQUENCE [LARGE SCALE GENOMIC DNA]</scope>
    <source>
        <tissue evidence="11">Whole body</tissue>
    </source>
</reference>
<feature type="transmembrane region" description="Helical" evidence="10">
    <location>
        <begin position="498"/>
        <end position="525"/>
    </location>
</feature>
<feature type="transmembrane region" description="Helical" evidence="10">
    <location>
        <begin position="310"/>
        <end position="332"/>
    </location>
</feature>
<evidence type="ECO:0000313" key="12">
    <source>
        <dbReference type="Proteomes" id="UP000310200"/>
    </source>
</evidence>
<feature type="transmembrane region" description="Helical" evidence="10">
    <location>
        <begin position="383"/>
        <end position="411"/>
    </location>
</feature>
<dbReference type="PANTHER" id="PTHR21137:SF35">
    <property type="entry name" value="ODORANT RECEPTOR 19A-RELATED"/>
    <property type="match status" value="1"/>
</dbReference>
<accession>A0A4S2KJJ1</accession>
<feature type="transmembrane region" description="Helical" evidence="10">
    <location>
        <begin position="423"/>
        <end position="443"/>
    </location>
</feature>
<dbReference type="PANTHER" id="PTHR21137">
    <property type="entry name" value="ODORANT RECEPTOR"/>
    <property type="match status" value="1"/>
</dbReference>
<keyword evidence="12" id="KW-1185">Reference proteome</keyword>
<feature type="transmembrane region" description="Helical" evidence="10">
    <location>
        <begin position="193"/>
        <end position="215"/>
    </location>
</feature>
<organism evidence="11 12">
    <name type="scientific">Temnothorax longispinosus</name>
    <dbReference type="NCBI Taxonomy" id="300112"/>
    <lineage>
        <taxon>Eukaryota</taxon>
        <taxon>Metazoa</taxon>
        <taxon>Ecdysozoa</taxon>
        <taxon>Arthropoda</taxon>
        <taxon>Hexapoda</taxon>
        <taxon>Insecta</taxon>
        <taxon>Pterygota</taxon>
        <taxon>Neoptera</taxon>
        <taxon>Endopterygota</taxon>
        <taxon>Hymenoptera</taxon>
        <taxon>Apocrita</taxon>
        <taxon>Aculeata</taxon>
        <taxon>Formicoidea</taxon>
        <taxon>Formicidae</taxon>
        <taxon>Myrmicinae</taxon>
        <taxon>Temnothorax</taxon>
    </lineage>
</organism>
<keyword evidence="7 10" id="KW-0472">Membrane</keyword>
<keyword evidence="6 10" id="KW-1133">Transmembrane helix</keyword>
<dbReference type="Pfam" id="PF02949">
    <property type="entry name" value="7tm_6"/>
    <property type="match status" value="2"/>
</dbReference>
<feature type="transmembrane region" description="Helical" evidence="10">
    <location>
        <begin position="816"/>
        <end position="837"/>
    </location>
</feature>
<dbReference type="GO" id="GO:0005886">
    <property type="term" value="C:plasma membrane"/>
    <property type="evidence" value="ECO:0007669"/>
    <property type="project" value="UniProtKB-SubCell"/>
</dbReference>
<evidence type="ECO:0000256" key="5">
    <source>
        <dbReference type="ARBA" id="ARBA00022725"/>
    </source>
</evidence>
<evidence type="ECO:0000256" key="10">
    <source>
        <dbReference type="SAM" id="Phobius"/>
    </source>
</evidence>
<feature type="transmembrane region" description="Helical" evidence="10">
    <location>
        <begin position="248"/>
        <end position="266"/>
    </location>
</feature>
<feature type="transmembrane region" description="Helical" evidence="10">
    <location>
        <begin position="28"/>
        <end position="46"/>
    </location>
</feature>
<gene>
    <name evidence="11" type="ORF">DBV15_01343</name>
</gene>